<reference evidence="2" key="1">
    <citation type="journal article" date="2021" name="Front. Microbiol.">
        <title>Comprehensive Comparative Genomics and Phenotyping of Methylobacterium Species.</title>
        <authorList>
            <person name="Alessa O."/>
            <person name="Ogura Y."/>
            <person name="Fujitani Y."/>
            <person name="Takami H."/>
            <person name="Hayashi T."/>
            <person name="Sahin N."/>
            <person name="Tani A."/>
        </authorList>
    </citation>
    <scope>NUCLEOTIDE SEQUENCE</scope>
    <source>
        <strain evidence="2">DSM 23674</strain>
    </source>
</reference>
<evidence type="ECO:0008006" key="4">
    <source>
        <dbReference type="Google" id="ProtNLM"/>
    </source>
</evidence>
<accession>A0ABQ4TIY0</accession>
<name>A0ABQ4TIY0_9HYPH</name>
<proteinExistence type="predicted"/>
<dbReference type="InterPro" id="IPR027417">
    <property type="entry name" value="P-loop_NTPase"/>
</dbReference>
<dbReference type="InterPro" id="IPR008868">
    <property type="entry name" value="TniB"/>
</dbReference>
<gene>
    <name evidence="2" type="ORF">EKPJFOCH_1361</name>
</gene>
<comment type="caution">
    <text evidence="2">The sequence shown here is derived from an EMBL/GenBank/DDBJ whole genome shotgun (WGS) entry which is preliminary data.</text>
</comment>
<reference evidence="2" key="2">
    <citation type="submission" date="2021-08" db="EMBL/GenBank/DDBJ databases">
        <authorList>
            <person name="Tani A."/>
            <person name="Ola A."/>
            <person name="Ogura Y."/>
            <person name="Katsura K."/>
            <person name="Hayashi T."/>
        </authorList>
    </citation>
    <scope>NUCLEOTIDE SEQUENCE</scope>
    <source>
        <strain evidence="2">DSM 23674</strain>
    </source>
</reference>
<evidence type="ECO:0000313" key="2">
    <source>
        <dbReference type="EMBL" id="GJE54876.1"/>
    </source>
</evidence>
<dbReference type="EMBL" id="BPRA01000006">
    <property type="protein sequence ID" value="GJE54876.1"/>
    <property type="molecule type" value="Genomic_DNA"/>
</dbReference>
<dbReference type="Pfam" id="PF05621">
    <property type="entry name" value="TniB"/>
    <property type="match status" value="1"/>
</dbReference>
<evidence type="ECO:0000256" key="1">
    <source>
        <dbReference type="SAM" id="MobiDB-lite"/>
    </source>
</evidence>
<sequence>MSDKDAQVRAERAGKPPAERQNILKNLFVDHDRFQQTTDAIARFHMPVNGGVHDVGSLFALAGDPRTGKSHALERYADRYPVVRGKDGLLRPVVYVDMPIGCRRRSMLDRIAVALNAGRDPTVREDDVEASVLNALREQEVQLLILDEYQEAFVKADSRAVQQCNGVVRKILNLRTLNVVAAGLVETYRMMESDRQLKGRGLLPHFIVTPYEWENKEERGVFRLLCDYIDDRLPFLEKSGLGKQGFAHSLYWVTDGIIGGLKDFVFAAGCEALNDGSPRITTDHCDLVWSRIRPVGMTFSPFRDAMSTAPRASALARPQPSGPSADRASAGAGG</sequence>
<dbReference type="Proteomes" id="UP001055101">
    <property type="component" value="Unassembled WGS sequence"/>
</dbReference>
<keyword evidence="3" id="KW-1185">Reference proteome</keyword>
<protein>
    <recommendedName>
        <fullName evidence="4">TniB protein</fullName>
    </recommendedName>
</protein>
<dbReference type="RefSeq" id="WP_238231223.1">
    <property type="nucleotide sequence ID" value="NZ_BPRA01000006.1"/>
</dbReference>
<evidence type="ECO:0000313" key="3">
    <source>
        <dbReference type="Proteomes" id="UP001055101"/>
    </source>
</evidence>
<feature type="region of interest" description="Disordered" evidence="1">
    <location>
        <begin position="310"/>
        <end position="334"/>
    </location>
</feature>
<dbReference type="SUPFAM" id="SSF52540">
    <property type="entry name" value="P-loop containing nucleoside triphosphate hydrolases"/>
    <property type="match status" value="1"/>
</dbReference>
<organism evidence="2 3">
    <name type="scientific">Methylobacterium thuringiense</name>
    <dbReference type="NCBI Taxonomy" id="1003091"/>
    <lineage>
        <taxon>Bacteria</taxon>
        <taxon>Pseudomonadati</taxon>
        <taxon>Pseudomonadota</taxon>
        <taxon>Alphaproteobacteria</taxon>
        <taxon>Hyphomicrobiales</taxon>
        <taxon>Methylobacteriaceae</taxon>
        <taxon>Methylobacterium</taxon>
    </lineage>
</organism>